<dbReference type="InterPro" id="IPR005119">
    <property type="entry name" value="LysR_subst-bd"/>
</dbReference>
<evidence type="ECO:0000259" key="5">
    <source>
        <dbReference type="PROSITE" id="PS50931"/>
    </source>
</evidence>
<dbReference type="CDD" id="cd05466">
    <property type="entry name" value="PBP2_LTTR_substrate"/>
    <property type="match status" value="1"/>
</dbReference>
<dbReference type="Gene3D" id="3.40.190.10">
    <property type="entry name" value="Periplasmic binding protein-like II"/>
    <property type="match status" value="2"/>
</dbReference>
<evidence type="ECO:0000313" key="6">
    <source>
        <dbReference type="EMBL" id="TQE91189.1"/>
    </source>
</evidence>
<evidence type="ECO:0000256" key="3">
    <source>
        <dbReference type="ARBA" id="ARBA00023125"/>
    </source>
</evidence>
<dbReference type="GO" id="GO:0003700">
    <property type="term" value="F:DNA-binding transcription factor activity"/>
    <property type="evidence" value="ECO:0007669"/>
    <property type="project" value="InterPro"/>
</dbReference>
<name>A0A540V373_9BACL</name>
<dbReference type="AlphaFoldDB" id="A0A540V373"/>
<gene>
    <name evidence="6" type="ORF">FKZ59_05955</name>
</gene>
<keyword evidence="7" id="KW-1185">Reference proteome</keyword>
<dbReference type="InterPro" id="IPR036388">
    <property type="entry name" value="WH-like_DNA-bd_sf"/>
</dbReference>
<dbReference type="OrthoDB" id="9803735at2"/>
<keyword evidence="2" id="KW-0805">Transcription regulation</keyword>
<proteinExistence type="inferred from homology"/>
<evidence type="ECO:0000256" key="1">
    <source>
        <dbReference type="ARBA" id="ARBA00009437"/>
    </source>
</evidence>
<protein>
    <submittedName>
        <fullName evidence="6">LysR family transcriptional regulator</fullName>
    </submittedName>
</protein>
<sequence>MNTDQLEAFIYVVELKSIHKASKALYLSQPTVTARIKALERELNTELFIRQGKQLILNQQGKEFIPYAQQILKTFREGKSNIRNKRDHNEIVFGANFITSSYFIPHALVLWKKENPDFNFKFITGTNEELIVKLLNHEIDFAFTKPFSNDNIIQEVALDNSIQLVVYPEHPYVLGEEVTIKKLAKEPIVFFECGAFDWNLIYKIFELENVEPKVEFKVDQLEVAKSLIKNKQGIGFLPLISIKEEIERKELIVVKSLDLFTITQPVYLSYVQSDVVNILKSSIQRSIDRFNNFKCLV</sequence>
<dbReference type="Proteomes" id="UP000315753">
    <property type="component" value="Unassembled WGS sequence"/>
</dbReference>
<dbReference type="EMBL" id="VIGD01000006">
    <property type="protein sequence ID" value="TQE91189.1"/>
    <property type="molecule type" value="Genomic_DNA"/>
</dbReference>
<reference evidence="6 7" key="1">
    <citation type="submission" date="2019-06" db="EMBL/GenBank/DDBJ databases">
        <title>Genome sequence of Ureibacillus terrenus.</title>
        <authorList>
            <person name="Maclea K.S."/>
            <person name="Simoes M."/>
        </authorList>
    </citation>
    <scope>NUCLEOTIDE SEQUENCE [LARGE SCALE GENOMIC DNA]</scope>
    <source>
        <strain evidence="6 7">ATCC BAA-384</strain>
    </source>
</reference>
<keyword evidence="3" id="KW-0238">DNA-binding</keyword>
<dbReference type="GO" id="GO:0000976">
    <property type="term" value="F:transcription cis-regulatory region binding"/>
    <property type="evidence" value="ECO:0007669"/>
    <property type="project" value="TreeGrafter"/>
</dbReference>
<dbReference type="SUPFAM" id="SSF46785">
    <property type="entry name" value="Winged helix' DNA-binding domain"/>
    <property type="match status" value="1"/>
</dbReference>
<dbReference type="InterPro" id="IPR000847">
    <property type="entry name" value="LysR_HTH_N"/>
</dbReference>
<evidence type="ECO:0000256" key="2">
    <source>
        <dbReference type="ARBA" id="ARBA00023015"/>
    </source>
</evidence>
<evidence type="ECO:0000313" key="7">
    <source>
        <dbReference type="Proteomes" id="UP000315753"/>
    </source>
</evidence>
<feature type="domain" description="HTH lysR-type" evidence="5">
    <location>
        <begin position="1"/>
        <end position="58"/>
    </location>
</feature>
<dbReference type="RefSeq" id="WP_141601841.1">
    <property type="nucleotide sequence ID" value="NZ_JARMSB010000046.1"/>
</dbReference>
<dbReference type="PROSITE" id="PS50931">
    <property type="entry name" value="HTH_LYSR"/>
    <property type="match status" value="1"/>
</dbReference>
<comment type="similarity">
    <text evidence="1">Belongs to the LysR transcriptional regulatory family.</text>
</comment>
<comment type="caution">
    <text evidence="6">The sequence shown here is derived from an EMBL/GenBank/DDBJ whole genome shotgun (WGS) entry which is preliminary data.</text>
</comment>
<dbReference type="PANTHER" id="PTHR30126:SF40">
    <property type="entry name" value="HTH-TYPE TRANSCRIPTIONAL REGULATOR GLTR"/>
    <property type="match status" value="1"/>
</dbReference>
<dbReference type="Gene3D" id="1.10.10.10">
    <property type="entry name" value="Winged helix-like DNA-binding domain superfamily/Winged helix DNA-binding domain"/>
    <property type="match status" value="1"/>
</dbReference>
<accession>A0A540V373</accession>
<evidence type="ECO:0000256" key="4">
    <source>
        <dbReference type="ARBA" id="ARBA00023163"/>
    </source>
</evidence>
<dbReference type="FunFam" id="1.10.10.10:FF:000001">
    <property type="entry name" value="LysR family transcriptional regulator"/>
    <property type="match status" value="1"/>
</dbReference>
<dbReference type="PRINTS" id="PR00039">
    <property type="entry name" value="HTHLYSR"/>
</dbReference>
<dbReference type="Pfam" id="PF00126">
    <property type="entry name" value="HTH_1"/>
    <property type="match status" value="1"/>
</dbReference>
<dbReference type="Pfam" id="PF03466">
    <property type="entry name" value="LysR_substrate"/>
    <property type="match status" value="1"/>
</dbReference>
<keyword evidence="4" id="KW-0804">Transcription</keyword>
<dbReference type="InterPro" id="IPR036390">
    <property type="entry name" value="WH_DNA-bd_sf"/>
</dbReference>
<dbReference type="PANTHER" id="PTHR30126">
    <property type="entry name" value="HTH-TYPE TRANSCRIPTIONAL REGULATOR"/>
    <property type="match status" value="1"/>
</dbReference>
<dbReference type="SUPFAM" id="SSF53850">
    <property type="entry name" value="Periplasmic binding protein-like II"/>
    <property type="match status" value="1"/>
</dbReference>
<organism evidence="6 7">
    <name type="scientific">Ureibacillus terrenus</name>
    <dbReference type="NCBI Taxonomy" id="118246"/>
    <lineage>
        <taxon>Bacteria</taxon>
        <taxon>Bacillati</taxon>
        <taxon>Bacillota</taxon>
        <taxon>Bacilli</taxon>
        <taxon>Bacillales</taxon>
        <taxon>Caryophanaceae</taxon>
        <taxon>Ureibacillus</taxon>
    </lineage>
</organism>